<name>A0AAD8BWQ6_BIOPF</name>
<evidence type="ECO:0000256" key="2">
    <source>
        <dbReference type="SAM" id="SignalP"/>
    </source>
</evidence>
<dbReference type="AlphaFoldDB" id="A0AAD8BWQ6"/>
<comment type="caution">
    <text evidence="4">The sequence shown here is derived from an EMBL/GenBank/DDBJ whole genome shotgun (WGS) entry which is preliminary data.</text>
</comment>
<evidence type="ECO:0000256" key="1">
    <source>
        <dbReference type="SAM" id="MobiDB-lite"/>
    </source>
</evidence>
<keyword evidence="5" id="KW-1185">Reference proteome</keyword>
<dbReference type="SMART" id="SM00280">
    <property type="entry name" value="KAZAL"/>
    <property type="match status" value="1"/>
</dbReference>
<dbReference type="Proteomes" id="UP001233172">
    <property type="component" value="Unassembled WGS sequence"/>
</dbReference>
<gene>
    <name evidence="4" type="ORF">Bpfe_008561</name>
</gene>
<protein>
    <submittedName>
        <fullName evidence="4">Turripeptide Ici9.2</fullName>
    </submittedName>
</protein>
<feature type="chain" id="PRO_5042142421" evidence="2">
    <location>
        <begin position="24"/>
        <end position="130"/>
    </location>
</feature>
<sequence>MKIAFILLSVTLATIIFSQNVNAQGYGNPCNRACTRENNPVCGSNDITYTNPCLLRVYNDCDNLNGPPVTVQYYGECRRPRPGALVVHRVVRHLRNKKEDKEKGKKEDKKEDKALQRRTKPCKGGQKLPK</sequence>
<reference evidence="4" key="2">
    <citation type="submission" date="2023-04" db="EMBL/GenBank/DDBJ databases">
        <authorList>
            <person name="Bu L."/>
            <person name="Lu L."/>
            <person name="Laidemitt M.R."/>
            <person name="Zhang S.M."/>
            <person name="Mutuku M."/>
            <person name="Mkoji G."/>
            <person name="Steinauer M."/>
            <person name="Loker E.S."/>
        </authorList>
    </citation>
    <scope>NUCLEOTIDE SEQUENCE</scope>
    <source>
        <strain evidence="4">KasaAsao</strain>
        <tissue evidence="4">Whole Snail</tissue>
    </source>
</reference>
<dbReference type="EMBL" id="JASAOG010000027">
    <property type="protein sequence ID" value="KAK0062068.1"/>
    <property type="molecule type" value="Genomic_DNA"/>
</dbReference>
<feature type="domain" description="Kazal-like" evidence="3">
    <location>
        <begin position="24"/>
        <end position="79"/>
    </location>
</feature>
<keyword evidence="2" id="KW-0732">Signal</keyword>
<dbReference type="Gene3D" id="3.30.60.30">
    <property type="match status" value="1"/>
</dbReference>
<dbReference type="SUPFAM" id="SSF100895">
    <property type="entry name" value="Kazal-type serine protease inhibitors"/>
    <property type="match status" value="1"/>
</dbReference>
<accession>A0AAD8BWQ6</accession>
<dbReference type="InterPro" id="IPR002350">
    <property type="entry name" value="Kazal_dom"/>
</dbReference>
<dbReference type="CDD" id="cd00104">
    <property type="entry name" value="KAZAL_FS"/>
    <property type="match status" value="1"/>
</dbReference>
<evidence type="ECO:0000313" key="5">
    <source>
        <dbReference type="Proteomes" id="UP001233172"/>
    </source>
</evidence>
<reference evidence="4" key="1">
    <citation type="journal article" date="2023" name="PLoS Negl. Trop. Dis.">
        <title>A genome sequence for Biomphalaria pfeifferi, the major vector snail for the human-infecting parasite Schistosoma mansoni.</title>
        <authorList>
            <person name="Bu L."/>
            <person name="Lu L."/>
            <person name="Laidemitt M.R."/>
            <person name="Zhang S.M."/>
            <person name="Mutuku M."/>
            <person name="Mkoji G."/>
            <person name="Steinauer M."/>
            <person name="Loker E.S."/>
        </authorList>
    </citation>
    <scope>NUCLEOTIDE SEQUENCE</scope>
    <source>
        <strain evidence="4">KasaAsao</strain>
    </source>
</reference>
<dbReference type="PROSITE" id="PS51465">
    <property type="entry name" value="KAZAL_2"/>
    <property type="match status" value="1"/>
</dbReference>
<feature type="region of interest" description="Disordered" evidence="1">
    <location>
        <begin position="92"/>
        <end position="130"/>
    </location>
</feature>
<evidence type="ECO:0000313" key="4">
    <source>
        <dbReference type="EMBL" id="KAK0062068.1"/>
    </source>
</evidence>
<dbReference type="InterPro" id="IPR036058">
    <property type="entry name" value="Kazal_dom_sf"/>
</dbReference>
<dbReference type="Pfam" id="PF00050">
    <property type="entry name" value="Kazal_1"/>
    <property type="match status" value="1"/>
</dbReference>
<evidence type="ECO:0000259" key="3">
    <source>
        <dbReference type="PROSITE" id="PS51465"/>
    </source>
</evidence>
<feature type="compositionally biased region" description="Basic and acidic residues" evidence="1">
    <location>
        <begin position="97"/>
        <end position="115"/>
    </location>
</feature>
<organism evidence="4 5">
    <name type="scientific">Biomphalaria pfeifferi</name>
    <name type="common">Bloodfluke planorb</name>
    <name type="synonym">Freshwater snail</name>
    <dbReference type="NCBI Taxonomy" id="112525"/>
    <lineage>
        <taxon>Eukaryota</taxon>
        <taxon>Metazoa</taxon>
        <taxon>Spiralia</taxon>
        <taxon>Lophotrochozoa</taxon>
        <taxon>Mollusca</taxon>
        <taxon>Gastropoda</taxon>
        <taxon>Heterobranchia</taxon>
        <taxon>Euthyneura</taxon>
        <taxon>Panpulmonata</taxon>
        <taxon>Hygrophila</taxon>
        <taxon>Lymnaeoidea</taxon>
        <taxon>Planorbidae</taxon>
        <taxon>Biomphalaria</taxon>
    </lineage>
</organism>
<proteinExistence type="predicted"/>
<feature type="signal peptide" evidence="2">
    <location>
        <begin position="1"/>
        <end position="23"/>
    </location>
</feature>